<dbReference type="GO" id="GO:0030976">
    <property type="term" value="F:thiamine pyrophosphate binding"/>
    <property type="evidence" value="ECO:0007669"/>
    <property type="project" value="TreeGrafter"/>
</dbReference>
<evidence type="ECO:0000256" key="3">
    <source>
        <dbReference type="ARBA" id="ARBA00022448"/>
    </source>
</evidence>
<dbReference type="GO" id="GO:0030975">
    <property type="term" value="F:thiamine binding"/>
    <property type="evidence" value="ECO:0007669"/>
    <property type="project" value="TreeGrafter"/>
</dbReference>
<dbReference type="EMBL" id="NAFI01000155">
    <property type="protein sequence ID" value="OSJ15350.1"/>
    <property type="molecule type" value="Genomic_DNA"/>
</dbReference>
<evidence type="ECO:0000256" key="5">
    <source>
        <dbReference type="ARBA" id="ARBA00022764"/>
    </source>
</evidence>
<evidence type="ECO:0000256" key="2">
    <source>
        <dbReference type="ARBA" id="ARBA00008520"/>
    </source>
</evidence>
<dbReference type="InterPro" id="IPR006059">
    <property type="entry name" value="SBP"/>
</dbReference>
<keyword evidence="3" id="KW-0813">Transport</keyword>
<dbReference type="Proteomes" id="UP000193553">
    <property type="component" value="Unassembled WGS sequence"/>
</dbReference>
<comment type="subcellular location">
    <subcellularLocation>
        <location evidence="1">Periplasm</location>
    </subcellularLocation>
</comment>
<dbReference type="Gene3D" id="3.40.190.10">
    <property type="entry name" value="Periplasmic binding protein-like II"/>
    <property type="match status" value="2"/>
</dbReference>
<evidence type="ECO:0000313" key="7">
    <source>
        <dbReference type="Proteomes" id="UP000193553"/>
    </source>
</evidence>
<dbReference type="AlphaFoldDB" id="A0A1X3GQQ6"/>
<protein>
    <recommendedName>
        <fullName evidence="8">Spermidine/putrescine transport system substrate-binding protein</fullName>
    </recommendedName>
</protein>
<dbReference type="SUPFAM" id="SSF53850">
    <property type="entry name" value="Periplasmic binding protein-like II"/>
    <property type="match status" value="1"/>
</dbReference>
<dbReference type="PANTHER" id="PTHR30006">
    <property type="entry name" value="THIAMINE-BINDING PERIPLASMIC PROTEIN-RELATED"/>
    <property type="match status" value="1"/>
</dbReference>
<evidence type="ECO:0000256" key="4">
    <source>
        <dbReference type="ARBA" id="ARBA00022729"/>
    </source>
</evidence>
<dbReference type="PANTHER" id="PTHR30006:SF3">
    <property type="entry name" value="THIAMINE-BINDING PERIPLASMIC PROTEIN"/>
    <property type="match status" value="1"/>
</dbReference>
<comment type="similarity">
    <text evidence="2">Belongs to the bacterial solute-binding protein 1 family.</text>
</comment>
<dbReference type="InterPro" id="IPR006311">
    <property type="entry name" value="TAT_signal"/>
</dbReference>
<dbReference type="Pfam" id="PF13416">
    <property type="entry name" value="SBP_bac_8"/>
    <property type="match status" value="1"/>
</dbReference>
<dbReference type="GO" id="GO:0030288">
    <property type="term" value="C:outer membrane-bounded periplasmic space"/>
    <property type="evidence" value="ECO:0007669"/>
    <property type="project" value="TreeGrafter"/>
</dbReference>
<accession>A0A1X3GQQ6</accession>
<reference evidence="6 7" key="1">
    <citation type="submission" date="2017-03" db="EMBL/GenBank/DDBJ databases">
        <title>Whole genome sequences of fourteen strains of Bradyrhizobium canariense and one strain of Bradyrhizobium japonicum isolated from Lupinus (Papilionoideae: Genisteae) species in Algeria.</title>
        <authorList>
            <person name="Crovadore J."/>
            <person name="Chekireb D."/>
            <person name="Brachmann A."/>
            <person name="Chablais R."/>
            <person name="Cochard B."/>
            <person name="Lefort F."/>
        </authorList>
    </citation>
    <scope>NUCLEOTIDE SEQUENCE [LARGE SCALE GENOMIC DNA]</scope>
    <source>
        <strain evidence="6 7">UBMA195</strain>
    </source>
</reference>
<evidence type="ECO:0000256" key="1">
    <source>
        <dbReference type="ARBA" id="ARBA00004418"/>
    </source>
</evidence>
<dbReference type="GO" id="GO:0015888">
    <property type="term" value="P:thiamine transport"/>
    <property type="evidence" value="ECO:0007669"/>
    <property type="project" value="TreeGrafter"/>
</dbReference>
<proteinExistence type="inferred from homology"/>
<dbReference type="CDD" id="cd13589">
    <property type="entry name" value="PBP2_polyamine_RpCGA009"/>
    <property type="match status" value="1"/>
</dbReference>
<gene>
    <name evidence="6" type="ORF">BSZ18_07835</name>
</gene>
<name>A0A1X3GQQ6_9BRAD</name>
<keyword evidence="4" id="KW-0732">Signal</keyword>
<evidence type="ECO:0000313" key="6">
    <source>
        <dbReference type="EMBL" id="OSJ15350.1"/>
    </source>
</evidence>
<keyword evidence="5" id="KW-0574">Periplasm</keyword>
<dbReference type="OrthoDB" id="9815444at2"/>
<evidence type="ECO:0008006" key="8">
    <source>
        <dbReference type="Google" id="ProtNLM"/>
    </source>
</evidence>
<organism evidence="6 7">
    <name type="scientific">Bradyrhizobium canariense</name>
    <dbReference type="NCBI Taxonomy" id="255045"/>
    <lineage>
        <taxon>Bacteria</taxon>
        <taxon>Pseudomonadati</taxon>
        <taxon>Pseudomonadota</taxon>
        <taxon>Alphaproteobacteria</taxon>
        <taxon>Hyphomicrobiales</taxon>
        <taxon>Nitrobacteraceae</taxon>
        <taxon>Bradyrhizobium</taxon>
    </lineage>
</organism>
<comment type="caution">
    <text evidence="6">The sequence shown here is derived from an EMBL/GenBank/DDBJ whole genome shotgun (WGS) entry which is preliminary data.</text>
</comment>
<sequence length="377" mass="41258">MFEDGKAEPWGINRRRLMQSVATAMAVPAIARATTAYAQETLAGSGQVVVFGYGGSWSEAFRKFVLDPFTTATGNKVVEVLGDNAEPQIKAMNLAGRVDWDVAGITSMNYVAMDKAGMFAPIDYSLWDAESLKGVAEKDRRKNGVVMFSAGVVLSYDERAFPNGGPKNWIEFWDTKRFPGPRGLTGVLGKQCIVFALLADGVAPVDIWPLSDDKIDRAFKKLDEIRPSISKWWIAGGEAPQLLINRELVMSSAPDGRMISAIRKGAPLRMVWSGAYNAPVLMTILEGGPNRANAQKFVAFLNRAQIAAGYTQGTGYPGPNSNQLEHLPADLVSMLGINPENISKCVVEDFDWIGQKRSDGKTNADHIQERWLKWKAG</sequence>
<dbReference type="RefSeq" id="WP_085358401.1">
    <property type="nucleotide sequence ID" value="NZ_NAFD01000164.1"/>
</dbReference>
<dbReference type="PROSITE" id="PS51318">
    <property type="entry name" value="TAT"/>
    <property type="match status" value="1"/>
</dbReference>